<reference evidence="14 15" key="1">
    <citation type="submission" date="2014-09" db="EMBL/GenBank/DDBJ databases">
        <title>Genome sequences of Lysobacter dokdonensis DS-58.</title>
        <authorList>
            <person name="Kim J.F."/>
            <person name="Kwak M.-J."/>
        </authorList>
    </citation>
    <scope>NUCLEOTIDE SEQUENCE [LARGE SCALE GENOMIC DNA]</scope>
    <source>
        <strain evidence="14 15">DS-58</strain>
    </source>
</reference>
<dbReference type="PANTHER" id="PTHR42855">
    <property type="entry name" value="ABC TRANSPORTER ATP-BINDING SUBUNIT"/>
    <property type="match status" value="1"/>
</dbReference>
<dbReference type="AlphaFoldDB" id="A0A0A2WKY4"/>
<evidence type="ECO:0000256" key="4">
    <source>
        <dbReference type="ARBA" id="ARBA00022763"/>
    </source>
</evidence>
<evidence type="ECO:0000256" key="6">
    <source>
        <dbReference type="ARBA" id="ARBA00022840"/>
    </source>
</evidence>
<keyword evidence="15" id="KW-1185">Reference proteome</keyword>
<organism evidence="14 15">
    <name type="scientific">Lysobacter dokdonensis DS-58</name>
    <dbReference type="NCBI Taxonomy" id="1300345"/>
    <lineage>
        <taxon>Bacteria</taxon>
        <taxon>Pseudomonadati</taxon>
        <taxon>Pseudomonadota</taxon>
        <taxon>Gammaproteobacteria</taxon>
        <taxon>Lysobacterales</taxon>
        <taxon>Lysobacteraceae</taxon>
        <taxon>Noviluteimonas</taxon>
    </lineage>
</organism>
<dbReference type="EMBL" id="JRKJ01000002">
    <property type="protein sequence ID" value="KGQ20468.1"/>
    <property type="molecule type" value="Genomic_DNA"/>
</dbReference>
<feature type="domain" description="ABC transporter" evidence="13">
    <location>
        <begin position="315"/>
        <end position="532"/>
    </location>
</feature>
<dbReference type="InterPro" id="IPR043686">
    <property type="entry name" value="Uup"/>
</dbReference>
<evidence type="ECO:0000256" key="7">
    <source>
        <dbReference type="ARBA" id="ARBA00023125"/>
    </source>
</evidence>
<dbReference type="InterPro" id="IPR037118">
    <property type="entry name" value="Val-tRNA_synth_C_sf"/>
</dbReference>
<comment type="function">
    <text evidence="11">Probably plays a role in ribosome assembly or function. May be involved in resolution of branched DNA intermediates that result from template switching in postreplication gaps. Binds DNA and has ATPase activity.</text>
</comment>
<keyword evidence="7 11" id="KW-0238">DNA-binding</keyword>
<evidence type="ECO:0000256" key="1">
    <source>
        <dbReference type="ARBA" id="ARBA00022490"/>
    </source>
</evidence>
<feature type="domain" description="ABC transporter" evidence="13">
    <location>
        <begin position="4"/>
        <end position="248"/>
    </location>
</feature>
<dbReference type="InterPro" id="IPR032524">
    <property type="entry name" value="ABC_tran_C"/>
</dbReference>
<name>A0A0A2WKY4_9GAMM</name>
<sequence length="625" mass="69421">MPLISLQSVDFSVGGPLLLDHVDLAIEPNERIALIGRNGAGKSTLLKLLAGDLKPDDGEIRLEGGRRVARLEQEVPGDAVGTVFDVVAAGLGDAGALLAEFHHISHAEVVDQRALADIHARVEAAHAWSLDRRVEETLTRLGLDGDAQFARLSGGMKRRVLLARALVSAPDLLLLDEPTNHLDIESIDWLEQFLKSWNGALVFVTHDRRFLRALATRIVEIDRGRVTSWPGDFDNYLRRREERANAEAQESARFDKLLAQEETWIRQGIKARRTRDEGRVRRLESMRTERAARREQMGRVKMEVAQGEASGKKVIEAKDVDFEYGERVLVRDFSTTILRGDRVGLIGPNGSGKTTLLKLLLGQLAPRAGTVKQGTGLEVAYFDQQRASLREDWNAMENVSGGQDFVEIGGKRKHVLGYLQDFLFTPERARAPITRLSGGERNRLLLARLFAQPSNLLVMDEPTNDLDVETLELLEELLAEYPGTLLLVSHDRDFLDHVVTSTIVMEGEGKVGEYVGGYTDWVRQRPAVNSMLPTKSLPPQPAPAKTGEGATAKRRMSYKEQKELEALPARIEKLEAQIAQLTDAMHEPAFYQRDSAAIVAHNAQLADVQAQLDAAYGRWMELDAG</sequence>
<accession>A0A0A2WKY4</accession>
<dbReference type="PATRIC" id="fig|1300345.3.peg.326"/>
<dbReference type="FunFam" id="3.40.50.300:FF:000011">
    <property type="entry name" value="Putative ABC transporter ATP-binding component"/>
    <property type="match status" value="1"/>
</dbReference>
<comment type="subcellular location">
    <subcellularLocation>
        <location evidence="11">Cytoplasm</location>
    </subcellularLocation>
    <text evidence="11">Associates with ribosomes.</text>
</comment>
<evidence type="ECO:0000256" key="5">
    <source>
        <dbReference type="ARBA" id="ARBA00022801"/>
    </source>
</evidence>
<keyword evidence="6 11" id="KW-0067">ATP-binding</keyword>
<comment type="caution">
    <text evidence="14">The sequence shown here is derived from an EMBL/GenBank/DDBJ whole genome shotgun (WGS) entry which is preliminary data.</text>
</comment>
<dbReference type="InterPro" id="IPR032781">
    <property type="entry name" value="ABC_tran_Xtn"/>
</dbReference>
<evidence type="ECO:0000256" key="3">
    <source>
        <dbReference type="ARBA" id="ARBA00022741"/>
    </source>
</evidence>
<dbReference type="FunFam" id="3.40.50.300:FF:000309">
    <property type="entry name" value="ABC transporter ATP-binding protein"/>
    <property type="match status" value="1"/>
</dbReference>
<dbReference type="GO" id="GO:0006281">
    <property type="term" value="P:DNA repair"/>
    <property type="evidence" value="ECO:0007669"/>
    <property type="project" value="UniProtKB-KW"/>
</dbReference>
<evidence type="ECO:0000256" key="2">
    <source>
        <dbReference type="ARBA" id="ARBA00022737"/>
    </source>
</evidence>
<keyword evidence="2 11" id="KW-0677">Repeat</keyword>
<dbReference type="GO" id="GO:0003677">
    <property type="term" value="F:DNA binding"/>
    <property type="evidence" value="ECO:0007669"/>
    <property type="project" value="UniProtKB-UniRule"/>
</dbReference>
<dbReference type="Gene3D" id="3.40.50.300">
    <property type="entry name" value="P-loop containing nucleotide triphosphate hydrolases"/>
    <property type="match status" value="2"/>
</dbReference>
<evidence type="ECO:0000313" key="14">
    <source>
        <dbReference type="EMBL" id="KGQ20468.1"/>
    </source>
</evidence>
<evidence type="ECO:0000259" key="13">
    <source>
        <dbReference type="PROSITE" id="PS50893"/>
    </source>
</evidence>
<dbReference type="PROSITE" id="PS00211">
    <property type="entry name" value="ABC_TRANSPORTER_1"/>
    <property type="match status" value="2"/>
</dbReference>
<comment type="similarity">
    <text evidence="10 11">Belongs to the ABC transporter superfamily. ABCF family. Uup subfamily.</text>
</comment>
<dbReference type="GO" id="GO:0005524">
    <property type="term" value="F:ATP binding"/>
    <property type="evidence" value="ECO:0007669"/>
    <property type="project" value="UniProtKB-UniRule"/>
</dbReference>
<dbReference type="HAMAP" id="MF_00848">
    <property type="entry name" value="Uup"/>
    <property type="match status" value="1"/>
</dbReference>
<dbReference type="GO" id="GO:0016887">
    <property type="term" value="F:ATP hydrolysis activity"/>
    <property type="evidence" value="ECO:0007669"/>
    <property type="project" value="UniProtKB-UniRule"/>
</dbReference>
<evidence type="ECO:0000256" key="9">
    <source>
        <dbReference type="ARBA" id="ARBA00049360"/>
    </source>
</evidence>
<evidence type="ECO:0000256" key="8">
    <source>
        <dbReference type="ARBA" id="ARBA00023204"/>
    </source>
</evidence>
<feature type="binding site" evidence="11">
    <location>
        <begin position="36"/>
        <end position="43"/>
    </location>
    <ligand>
        <name>ATP</name>
        <dbReference type="ChEBI" id="CHEBI:30616"/>
        <label>1</label>
    </ligand>
</feature>
<dbReference type="InterPro" id="IPR003593">
    <property type="entry name" value="AAA+_ATPase"/>
</dbReference>
<dbReference type="eggNOG" id="COG0488">
    <property type="taxonomic scope" value="Bacteria"/>
</dbReference>
<dbReference type="STRING" id="1300345.LF41_1005"/>
<dbReference type="Gene3D" id="1.10.287.380">
    <property type="entry name" value="Valyl-tRNA synthetase, C-terminal domain"/>
    <property type="match status" value="1"/>
</dbReference>
<dbReference type="SUPFAM" id="SSF52540">
    <property type="entry name" value="P-loop containing nucleoside triphosphate hydrolases"/>
    <property type="match status" value="2"/>
</dbReference>
<dbReference type="InterPro" id="IPR017871">
    <property type="entry name" value="ABC_transporter-like_CS"/>
</dbReference>
<evidence type="ECO:0000313" key="15">
    <source>
        <dbReference type="Proteomes" id="UP000030518"/>
    </source>
</evidence>
<feature type="region of interest" description="Disordered" evidence="12">
    <location>
        <begin position="532"/>
        <end position="555"/>
    </location>
</feature>
<dbReference type="SMART" id="SM00382">
    <property type="entry name" value="AAA"/>
    <property type="match status" value="2"/>
</dbReference>
<dbReference type="GO" id="GO:0005737">
    <property type="term" value="C:cytoplasm"/>
    <property type="evidence" value="ECO:0007669"/>
    <property type="project" value="UniProtKB-SubCell"/>
</dbReference>
<evidence type="ECO:0000256" key="12">
    <source>
        <dbReference type="SAM" id="MobiDB-lite"/>
    </source>
</evidence>
<dbReference type="GO" id="GO:0043022">
    <property type="term" value="F:ribosome binding"/>
    <property type="evidence" value="ECO:0007669"/>
    <property type="project" value="UniProtKB-UniRule"/>
</dbReference>
<gene>
    <name evidence="11" type="primary">uup</name>
    <name evidence="14" type="ORF">LF41_1005</name>
</gene>
<dbReference type="OrthoDB" id="9808609at2"/>
<feature type="binding site" evidence="11">
    <location>
        <begin position="347"/>
        <end position="354"/>
    </location>
    <ligand>
        <name>ATP</name>
        <dbReference type="ChEBI" id="CHEBI:30616"/>
        <label>2</label>
    </ligand>
</feature>
<dbReference type="Pfam" id="PF00005">
    <property type="entry name" value="ABC_tran"/>
    <property type="match status" value="2"/>
</dbReference>
<dbReference type="Pfam" id="PF16326">
    <property type="entry name" value="ABC_tran_CTD"/>
    <property type="match status" value="1"/>
</dbReference>
<keyword evidence="1 11" id="KW-0963">Cytoplasm</keyword>
<dbReference type="PROSITE" id="PS50893">
    <property type="entry name" value="ABC_TRANSPORTER_2"/>
    <property type="match status" value="2"/>
</dbReference>
<evidence type="ECO:0000256" key="10">
    <source>
        <dbReference type="ARBA" id="ARBA00061478"/>
    </source>
</evidence>
<comment type="catalytic activity">
    <reaction evidence="9 11">
        <text>ATP + H2O = ADP + phosphate + H(+)</text>
        <dbReference type="Rhea" id="RHEA:13065"/>
        <dbReference type="ChEBI" id="CHEBI:15377"/>
        <dbReference type="ChEBI" id="CHEBI:15378"/>
        <dbReference type="ChEBI" id="CHEBI:30616"/>
        <dbReference type="ChEBI" id="CHEBI:43474"/>
        <dbReference type="ChEBI" id="CHEBI:456216"/>
    </reaction>
</comment>
<dbReference type="CDD" id="cd03221">
    <property type="entry name" value="ABCF_EF-3"/>
    <property type="match status" value="2"/>
</dbReference>
<keyword evidence="8 11" id="KW-0234">DNA repair</keyword>
<dbReference type="PANTHER" id="PTHR42855:SF1">
    <property type="entry name" value="ABC TRANSPORTER DOMAIN-CONTAINING PROTEIN"/>
    <property type="match status" value="1"/>
</dbReference>
<keyword evidence="5 11" id="KW-0378">Hydrolase</keyword>
<dbReference type="InterPro" id="IPR003439">
    <property type="entry name" value="ABC_transporter-like_ATP-bd"/>
</dbReference>
<protein>
    <recommendedName>
        <fullName evidence="11">ATP-binding protein Uup</fullName>
        <ecNumber evidence="11">3.6.1.-</ecNumber>
    </recommendedName>
</protein>
<dbReference type="InterPro" id="IPR027417">
    <property type="entry name" value="P-loop_NTPase"/>
</dbReference>
<dbReference type="EC" id="3.6.1.-" evidence="11"/>
<keyword evidence="4 11" id="KW-0227">DNA damage</keyword>
<evidence type="ECO:0000256" key="11">
    <source>
        <dbReference type="HAMAP-Rule" id="MF_00848"/>
    </source>
</evidence>
<keyword evidence="3 11" id="KW-0547">Nucleotide-binding</keyword>
<dbReference type="Pfam" id="PF12848">
    <property type="entry name" value="ABC_tran_Xtn"/>
    <property type="match status" value="1"/>
</dbReference>
<dbReference type="InterPro" id="IPR051309">
    <property type="entry name" value="ABCF_ATPase"/>
</dbReference>
<dbReference type="Proteomes" id="UP000030518">
    <property type="component" value="Unassembled WGS sequence"/>
</dbReference>
<proteinExistence type="inferred from homology"/>